<accession>A0ABT7TLU7</accession>
<dbReference type="EMBL" id="JAUCMN010000001">
    <property type="protein sequence ID" value="MDM7890553.1"/>
    <property type="molecule type" value="Genomic_DNA"/>
</dbReference>
<evidence type="ECO:0000256" key="4">
    <source>
        <dbReference type="SAM" id="MobiDB-lite"/>
    </source>
</evidence>
<dbReference type="Pfam" id="PF13439">
    <property type="entry name" value="Glyco_transf_4"/>
    <property type="match status" value="1"/>
</dbReference>
<evidence type="ECO:0000313" key="6">
    <source>
        <dbReference type="EMBL" id="MDM7890553.1"/>
    </source>
</evidence>
<evidence type="ECO:0000313" key="7">
    <source>
        <dbReference type="Proteomes" id="UP001236404"/>
    </source>
</evidence>
<keyword evidence="2 6" id="KW-0328">Glycosyltransferase</keyword>
<evidence type="ECO:0000256" key="3">
    <source>
        <dbReference type="ARBA" id="ARBA00022679"/>
    </source>
</evidence>
<protein>
    <recommendedName>
        <fullName evidence="1">D-inositol 3-phosphate glycosyltransferase</fullName>
    </recommendedName>
</protein>
<comment type="caution">
    <text evidence="6">The sequence shown here is derived from an EMBL/GenBank/DDBJ whole genome shotgun (WGS) entry which is preliminary data.</text>
</comment>
<keyword evidence="7" id="KW-1185">Reference proteome</keyword>
<evidence type="ECO:0000259" key="5">
    <source>
        <dbReference type="Pfam" id="PF13439"/>
    </source>
</evidence>
<dbReference type="Pfam" id="PF13692">
    <property type="entry name" value="Glyco_trans_1_4"/>
    <property type="match status" value="1"/>
</dbReference>
<dbReference type="RefSeq" id="WP_289472024.1">
    <property type="nucleotide sequence ID" value="NZ_JAUCMN010000001.1"/>
</dbReference>
<dbReference type="CDD" id="cd03801">
    <property type="entry name" value="GT4_PimA-like"/>
    <property type="match status" value="1"/>
</dbReference>
<dbReference type="PANTHER" id="PTHR45947">
    <property type="entry name" value="SULFOQUINOVOSYL TRANSFERASE SQD2"/>
    <property type="match status" value="1"/>
</dbReference>
<sequence>MTAGGRRGRPATVGVVDGPLRIAVVTGGLALTGGVERCVLEDTRELVAAGHDVSVWHRPSRPVPGPATDRTDPDLTGPAADRTDPDLAGVPDAPFRALGVTLHGVGDQRFGVRSALRDVVRFARDGVRLRRARPDVLWLNRPEHLPWGRVVSVLSGAPLVVHLHHAPNYRRVAPLAGGRTHFAAVSNTMARAWAEVGVPVDRISVVPNGVDPAAFPAASSTDRARARVRLGIAPDARTVLYYGRLTRSKGVLALLEAWQHLLDTVDARQPVASGTAVGGSGRSGGQYGADGSEAPDRSRHAAQDRPLLVLAGAMLPGEEDAVRRAVAALPDGAVLVLPERDDVVPLLHAADLVVAPSIEPEGYGRAVVEAMSAGVPVVAATAGGTGEILAGEWARFTVDPEDRPALAATVLAALDEAVDEPGLGERARAFVRDHHGRHRHVTALLRTLREHARR</sequence>
<keyword evidence="3 6" id="KW-0808">Transferase</keyword>
<proteinExistence type="predicted"/>
<dbReference type="PANTHER" id="PTHR45947:SF3">
    <property type="entry name" value="SULFOQUINOVOSYL TRANSFERASE SQD2"/>
    <property type="match status" value="1"/>
</dbReference>
<dbReference type="Proteomes" id="UP001236404">
    <property type="component" value="Unassembled WGS sequence"/>
</dbReference>
<dbReference type="InterPro" id="IPR050194">
    <property type="entry name" value="Glycosyltransferase_grp1"/>
</dbReference>
<gene>
    <name evidence="6" type="ORF">QUG93_02530</name>
</gene>
<evidence type="ECO:0000256" key="2">
    <source>
        <dbReference type="ARBA" id="ARBA00022676"/>
    </source>
</evidence>
<feature type="region of interest" description="Disordered" evidence="4">
    <location>
        <begin position="57"/>
        <end position="88"/>
    </location>
</feature>
<dbReference type="InterPro" id="IPR028098">
    <property type="entry name" value="Glyco_trans_4-like_N"/>
</dbReference>
<dbReference type="Gene3D" id="3.40.50.2000">
    <property type="entry name" value="Glycogen Phosphorylase B"/>
    <property type="match status" value="2"/>
</dbReference>
<organism evidence="6 7">
    <name type="scientific">Curtobacterium caseinilyticum</name>
    <dbReference type="NCBI Taxonomy" id="3055137"/>
    <lineage>
        <taxon>Bacteria</taxon>
        <taxon>Bacillati</taxon>
        <taxon>Actinomycetota</taxon>
        <taxon>Actinomycetes</taxon>
        <taxon>Micrococcales</taxon>
        <taxon>Microbacteriaceae</taxon>
        <taxon>Curtobacterium</taxon>
    </lineage>
</organism>
<feature type="domain" description="Glycosyltransferase subfamily 4-like N-terminal" evidence="5">
    <location>
        <begin position="33"/>
        <end position="213"/>
    </location>
</feature>
<dbReference type="GO" id="GO:0016757">
    <property type="term" value="F:glycosyltransferase activity"/>
    <property type="evidence" value="ECO:0007669"/>
    <property type="project" value="UniProtKB-KW"/>
</dbReference>
<reference evidence="6 7" key="1">
    <citation type="submission" date="2023-06" db="EMBL/GenBank/DDBJ databases">
        <authorList>
            <person name="Feng G."/>
            <person name="Li J."/>
            <person name="Zhu H."/>
        </authorList>
    </citation>
    <scope>NUCLEOTIDE SEQUENCE [LARGE SCALE GENOMIC DNA]</scope>
    <source>
        <strain evidence="6 7">RHCKG28</strain>
    </source>
</reference>
<feature type="compositionally biased region" description="Gly residues" evidence="4">
    <location>
        <begin position="276"/>
        <end position="288"/>
    </location>
</feature>
<evidence type="ECO:0000256" key="1">
    <source>
        <dbReference type="ARBA" id="ARBA00021292"/>
    </source>
</evidence>
<dbReference type="SUPFAM" id="SSF53756">
    <property type="entry name" value="UDP-Glycosyltransferase/glycogen phosphorylase"/>
    <property type="match status" value="1"/>
</dbReference>
<feature type="region of interest" description="Disordered" evidence="4">
    <location>
        <begin position="273"/>
        <end position="301"/>
    </location>
</feature>
<name>A0ABT7TLU7_9MICO</name>